<proteinExistence type="predicted"/>
<evidence type="ECO:0000313" key="5">
    <source>
        <dbReference type="EMBL" id="WXB97445.1"/>
    </source>
</evidence>
<protein>
    <submittedName>
        <fullName evidence="5">Lrp/AsnC family transcriptional regulator</fullName>
    </submittedName>
</protein>
<gene>
    <name evidence="5" type="ORF">WCV65_02780</name>
</gene>
<dbReference type="Gene3D" id="1.10.10.10">
    <property type="entry name" value="Winged helix-like DNA-binding domain superfamily/Winged helix DNA-binding domain"/>
    <property type="match status" value="1"/>
</dbReference>
<dbReference type="CDD" id="cd00090">
    <property type="entry name" value="HTH_ARSR"/>
    <property type="match status" value="1"/>
</dbReference>
<dbReference type="EMBL" id="CP147407">
    <property type="protein sequence ID" value="WXB97445.1"/>
    <property type="molecule type" value="Genomic_DNA"/>
</dbReference>
<dbReference type="PROSITE" id="PS00519">
    <property type="entry name" value="HTH_ASNC_1"/>
    <property type="match status" value="1"/>
</dbReference>
<dbReference type="PROSITE" id="PS50956">
    <property type="entry name" value="HTH_ASNC_2"/>
    <property type="match status" value="1"/>
</dbReference>
<dbReference type="InterPro" id="IPR011008">
    <property type="entry name" value="Dimeric_a/b-barrel"/>
</dbReference>
<dbReference type="Pfam" id="PF01037">
    <property type="entry name" value="AsnC_trans_reg"/>
    <property type="match status" value="1"/>
</dbReference>
<dbReference type="Pfam" id="PF13412">
    <property type="entry name" value="HTH_24"/>
    <property type="match status" value="1"/>
</dbReference>
<evidence type="ECO:0000256" key="2">
    <source>
        <dbReference type="ARBA" id="ARBA00023125"/>
    </source>
</evidence>
<keyword evidence="6" id="KW-1185">Reference proteome</keyword>
<accession>A0ABZ2NJP7</accession>
<dbReference type="InterPro" id="IPR019888">
    <property type="entry name" value="Tscrpt_reg_AsnC-like"/>
</dbReference>
<dbReference type="SUPFAM" id="SSF54909">
    <property type="entry name" value="Dimeric alpha+beta barrel"/>
    <property type="match status" value="1"/>
</dbReference>
<dbReference type="Gene3D" id="3.30.70.920">
    <property type="match status" value="1"/>
</dbReference>
<dbReference type="InterPro" id="IPR019885">
    <property type="entry name" value="Tscrpt_reg_HTH_AsnC-type_CS"/>
</dbReference>
<organism evidence="5 6">
    <name type="scientific">Metabacillus sediminis</name>
    <dbReference type="NCBI Taxonomy" id="3117746"/>
    <lineage>
        <taxon>Bacteria</taxon>
        <taxon>Bacillati</taxon>
        <taxon>Bacillota</taxon>
        <taxon>Bacilli</taxon>
        <taxon>Bacillales</taxon>
        <taxon>Bacillaceae</taxon>
        <taxon>Metabacillus</taxon>
    </lineage>
</organism>
<name>A0ABZ2NJP7_9BACI</name>
<dbReference type="InterPro" id="IPR000485">
    <property type="entry name" value="AsnC-type_HTH_dom"/>
</dbReference>
<dbReference type="RefSeq" id="WP_338779879.1">
    <property type="nucleotide sequence ID" value="NZ_CP147407.1"/>
</dbReference>
<dbReference type="InterPro" id="IPR011991">
    <property type="entry name" value="ArsR-like_HTH"/>
</dbReference>
<reference evidence="5 6" key="1">
    <citation type="submission" date="2024-02" db="EMBL/GenBank/DDBJ databases">
        <title>Seven novel Bacillus-like species.</title>
        <authorList>
            <person name="Liu G."/>
        </authorList>
    </citation>
    <scope>NUCLEOTIDE SEQUENCE [LARGE SCALE GENOMIC DNA]</scope>
    <source>
        <strain evidence="5 6">FJAT-52054</strain>
    </source>
</reference>
<dbReference type="InterPro" id="IPR036388">
    <property type="entry name" value="WH-like_DNA-bd_sf"/>
</dbReference>
<feature type="domain" description="HTH asnC-type" evidence="4">
    <location>
        <begin position="3"/>
        <end position="64"/>
    </location>
</feature>
<dbReference type="SMART" id="SM00344">
    <property type="entry name" value="HTH_ASNC"/>
    <property type="match status" value="1"/>
</dbReference>
<dbReference type="PANTHER" id="PTHR30154:SF53">
    <property type="entry name" value="HTH-TYPE TRANSCRIPTIONAL REGULATOR LRPC"/>
    <property type="match status" value="1"/>
</dbReference>
<dbReference type="InterPro" id="IPR036390">
    <property type="entry name" value="WH_DNA-bd_sf"/>
</dbReference>
<dbReference type="PANTHER" id="PTHR30154">
    <property type="entry name" value="LEUCINE-RESPONSIVE REGULATORY PROTEIN"/>
    <property type="match status" value="1"/>
</dbReference>
<keyword evidence="1" id="KW-0805">Transcription regulation</keyword>
<evidence type="ECO:0000256" key="3">
    <source>
        <dbReference type="ARBA" id="ARBA00023163"/>
    </source>
</evidence>
<keyword evidence="2" id="KW-0238">DNA-binding</keyword>
<dbReference type="SUPFAM" id="SSF46785">
    <property type="entry name" value="Winged helix' DNA-binding domain"/>
    <property type="match status" value="1"/>
</dbReference>
<dbReference type="PRINTS" id="PR00033">
    <property type="entry name" value="HTHASNC"/>
</dbReference>
<dbReference type="InterPro" id="IPR019887">
    <property type="entry name" value="Tscrpt_reg_AsnC/Lrp_C"/>
</dbReference>
<evidence type="ECO:0000256" key="1">
    <source>
        <dbReference type="ARBA" id="ARBA00023015"/>
    </source>
</evidence>
<evidence type="ECO:0000313" key="6">
    <source>
        <dbReference type="Proteomes" id="UP001377337"/>
    </source>
</evidence>
<evidence type="ECO:0000259" key="4">
    <source>
        <dbReference type="PROSITE" id="PS50956"/>
    </source>
</evidence>
<keyword evidence="3" id="KW-0804">Transcription</keyword>
<sequence>MKIDDIDRKLLNELNKNSRISMRELGRNIGMSSPAVSERIKQMESYGIIRGYTLDIDYGKAGYPISCIIEAVIKNGEYSRFRRHIESLTNVEFCHRIAGNACFMLKVHFETLQKTEEFIDGISSLAQTITHIVFSEVETAFRFKE</sequence>
<dbReference type="Proteomes" id="UP001377337">
    <property type="component" value="Chromosome"/>
</dbReference>